<gene>
    <name evidence="4" type="ORF">EGYM00163_LOCUS33970</name>
</gene>
<dbReference type="PANTHER" id="PTHR45831:SF2">
    <property type="entry name" value="LD24721P"/>
    <property type="match status" value="1"/>
</dbReference>
<feature type="repeat" description="TPR" evidence="3">
    <location>
        <begin position="45"/>
        <end position="78"/>
    </location>
</feature>
<organism evidence="4">
    <name type="scientific">Eutreptiella gymnastica</name>
    <dbReference type="NCBI Taxonomy" id="73025"/>
    <lineage>
        <taxon>Eukaryota</taxon>
        <taxon>Discoba</taxon>
        <taxon>Euglenozoa</taxon>
        <taxon>Euglenida</taxon>
        <taxon>Spirocuta</taxon>
        <taxon>Euglenophyceae</taxon>
        <taxon>Eutreptiales</taxon>
        <taxon>Eutreptiaceae</taxon>
        <taxon>Eutreptiella</taxon>
    </lineage>
</organism>
<evidence type="ECO:0000256" key="3">
    <source>
        <dbReference type="PROSITE-ProRule" id="PRU00339"/>
    </source>
</evidence>
<dbReference type="InterPro" id="IPR047150">
    <property type="entry name" value="SGT"/>
</dbReference>
<dbReference type="GO" id="GO:0006620">
    <property type="term" value="P:post-translational protein targeting to endoplasmic reticulum membrane"/>
    <property type="evidence" value="ECO:0007669"/>
    <property type="project" value="TreeGrafter"/>
</dbReference>
<keyword evidence="1" id="KW-0677">Repeat</keyword>
<feature type="repeat" description="TPR" evidence="3">
    <location>
        <begin position="79"/>
        <end position="112"/>
    </location>
</feature>
<evidence type="ECO:0000256" key="1">
    <source>
        <dbReference type="ARBA" id="ARBA00022737"/>
    </source>
</evidence>
<dbReference type="Pfam" id="PF00515">
    <property type="entry name" value="TPR_1"/>
    <property type="match status" value="2"/>
</dbReference>
<dbReference type="InterPro" id="IPR011990">
    <property type="entry name" value="TPR-like_helical_dom_sf"/>
</dbReference>
<dbReference type="GO" id="GO:0060090">
    <property type="term" value="F:molecular adaptor activity"/>
    <property type="evidence" value="ECO:0007669"/>
    <property type="project" value="TreeGrafter"/>
</dbReference>
<proteinExistence type="predicted"/>
<dbReference type="Gene3D" id="1.25.40.10">
    <property type="entry name" value="Tetratricopeptide repeat domain"/>
    <property type="match status" value="1"/>
</dbReference>
<dbReference type="InterPro" id="IPR019734">
    <property type="entry name" value="TPR_rpt"/>
</dbReference>
<dbReference type="GO" id="GO:0072380">
    <property type="term" value="C:TRC complex"/>
    <property type="evidence" value="ECO:0007669"/>
    <property type="project" value="TreeGrafter"/>
</dbReference>
<reference evidence="4" key="1">
    <citation type="submission" date="2021-01" db="EMBL/GenBank/DDBJ databases">
        <authorList>
            <person name="Corre E."/>
            <person name="Pelletier E."/>
            <person name="Niang G."/>
            <person name="Scheremetjew M."/>
            <person name="Finn R."/>
            <person name="Kale V."/>
            <person name="Holt S."/>
            <person name="Cochrane G."/>
            <person name="Meng A."/>
            <person name="Brown T."/>
            <person name="Cohen L."/>
        </authorList>
    </citation>
    <scope>NUCLEOTIDE SEQUENCE</scope>
    <source>
        <strain evidence="4">CCMP1594</strain>
    </source>
</reference>
<dbReference type="PANTHER" id="PTHR45831">
    <property type="entry name" value="LD24721P"/>
    <property type="match status" value="1"/>
</dbReference>
<dbReference type="GO" id="GO:0016020">
    <property type="term" value="C:membrane"/>
    <property type="evidence" value="ECO:0007669"/>
    <property type="project" value="TreeGrafter"/>
</dbReference>
<evidence type="ECO:0000313" key="4">
    <source>
        <dbReference type="EMBL" id="CAE0822769.1"/>
    </source>
</evidence>
<name>A0A7S4G272_9EUGL</name>
<dbReference type="PROSITE" id="PS50005">
    <property type="entry name" value="TPR"/>
    <property type="match status" value="2"/>
</dbReference>
<evidence type="ECO:0000256" key="2">
    <source>
        <dbReference type="ARBA" id="ARBA00022803"/>
    </source>
</evidence>
<dbReference type="EMBL" id="HBJA01098307">
    <property type="protein sequence ID" value="CAE0822769.1"/>
    <property type="molecule type" value="Transcribed_RNA"/>
</dbReference>
<dbReference type="SUPFAM" id="SSF48452">
    <property type="entry name" value="TPR-like"/>
    <property type="match status" value="1"/>
</dbReference>
<sequence>MLEENVSNQCAELRQQGNTQFEQGEYDQAIATYTKLLQKYDTNDAKALCNRAATYIALGQFEDAIVDAQAAAKLHPNWVKPYYRMAVAHENLGNPEKALELYERIIQLEPTGNIPVKRNIMRLKRCLSPSTDANVADDEPEVESPKITGDAIGKAIESVDSQLGRVQVSTTCNDFNVDLNKVKREHRTATATNAESEEDEAMVRLLTKAARMTSRVMLQDHKQGGGREASSCNLFLYVADSALFAAKGIRFLSLIAFCIPQHRGAVFGLMSKDQEGAVVAAWNAFGLHGIPVTKKLLLTGEFDETRGREMQQSCQEDTFLPDILTTQVKGRSPSYRTALYLPVDFSGVPLGPADTLQHLLDGQV</sequence>
<dbReference type="AlphaFoldDB" id="A0A7S4G272"/>
<dbReference type="PROSITE" id="PS50293">
    <property type="entry name" value="TPR_REGION"/>
    <property type="match status" value="1"/>
</dbReference>
<keyword evidence="2 3" id="KW-0802">TPR repeat</keyword>
<dbReference type="Pfam" id="PF13174">
    <property type="entry name" value="TPR_6"/>
    <property type="match status" value="1"/>
</dbReference>
<protein>
    <submittedName>
        <fullName evidence="4">Uncharacterized protein</fullName>
    </submittedName>
</protein>
<dbReference type="SMART" id="SM00028">
    <property type="entry name" value="TPR"/>
    <property type="match status" value="3"/>
</dbReference>
<accession>A0A7S4G272</accession>